<evidence type="ECO:0000313" key="1">
    <source>
        <dbReference type="EMBL" id="RFU30643.1"/>
    </source>
</evidence>
<name>A0A3E2HBY3_SCYLI</name>
<dbReference type="OrthoDB" id="3433981at2759"/>
<protein>
    <submittedName>
        <fullName evidence="1">Uncharacterized protein</fullName>
    </submittedName>
</protein>
<evidence type="ECO:0000313" key="2">
    <source>
        <dbReference type="Proteomes" id="UP000258309"/>
    </source>
</evidence>
<feature type="non-terminal residue" evidence="1">
    <location>
        <position position="1"/>
    </location>
</feature>
<sequence length="353" mass="40641">MTATEGGNMPSSTADIYPLSFDQRLLEADNLREDTVKLESKLSSIRKACSESPQCSNSVAECPEHMGQIVEAYQEFYLSDEPNRWHSNLTKYKEAVRSMFNNPQEYTLDDIHERVRKEQRQSQGSDLCTIRPDDTEEIIRWKHESAEMFDQGRTITDIINRRIKMQLEALPESEAAEKLAFLKAVEESRGSRERIRIYIDYYCQQLPTDSRERAAFKSKFTKMFQEGLSHDIVIGAMIKQSTEAKEAQKSNLQHRLGELQMAQSAHLKNKAKKEETFSRRLQVEAENTAECSFPGCELPVNLLTEDGPLECAICEWLSQRSSSRKQFFYCSNEHADNDFVNNECPARTRSHPT</sequence>
<gene>
    <name evidence="1" type="ORF">B7463_g5683</name>
</gene>
<organism evidence="1 2">
    <name type="scientific">Scytalidium lignicola</name>
    <name type="common">Hyphomycete</name>
    <dbReference type="NCBI Taxonomy" id="5539"/>
    <lineage>
        <taxon>Eukaryota</taxon>
        <taxon>Fungi</taxon>
        <taxon>Dikarya</taxon>
        <taxon>Ascomycota</taxon>
        <taxon>Pezizomycotina</taxon>
        <taxon>Leotiomycetes</taxon>
        <taxon>Leotiomycetes incertae sedis</taxon>
        <taxon>Scytalidium</taxon>
    </lineage>
</organism>
<dbReference type="AlphaFoldDB" id="A0A3E2HBY3"/>
<dbReference type="EMBL" id="NCSJ02000095">
    <property type="protein sequence ID" value="RFU30643.1"/>
    <property type="molecule type" value="Genomic_DNA"/>
</dbReference>
<proteinExistence type="predicted"/>
<keyword evidence="2" id="KW-1185">Reference proteome</keyword>
<dbReference type="Proteomes" id="UP000258309">
    <property type="component" value="Unassembled WGS sequence"/>
</dbReference>
<dbReference type="OMA" id="ECAICEW"/>
<reference evidence="1 2" key="1">
    <citation type="submission" date="2018-05" db="EMBL/GenBank/DDBJ databases">
        <title>Draft genome sequence of Scytalidium lignicola DSM 105466, a ubiquitous saprotrophic fungus.</title>
        <authorList>
            <person name="Buettner E."/>
            <person name="Gebauer A.M."/>
            <person name="Hofrichter M."/>
            <person name="Liers C."/>
            <person name="Kellner H."/>
        </authorList>
    </citation>
    <scope>NUCLEOTIDE SEQUENCE [LARGE SCALE GENOMIC DNA]</scope>
    <source>
        <strain evidence="1 2">DSM 105466</strain>
    </source>
</reference>
<accession>A0A3E2HBY3</accession>
<comment type="caution">
    <text evidence="1">The sequence shown here is derived from an EMBL/GenBank/DDBJ whole genome shotgun (WGS) entry which is preliminary data.</text>
</comment>
<feature type="non-terminal residue" evidence="1">
    <location>
        <position position="353"/>
    </location>
</feature>